<feature type="transmembrane region" description="Helical" evidence="1">
    <location>
        <begin position="60"/>
        <end position="78"/>
    </location>
</feature>
<evidence type="ECO:0000256" key="1">
    <source>
        <dbReference type="SAM" id="Phobius"/>
    </source>
</evidence>
<evidence type="ECO:0000313" key="3">
    <source>
        <dbReference type="Proteomes" id="UP000653275"/>
    </source>
</evidence>
<keyword evidence="1" id="KW-1133">Transmembrane helix</keyword>
<dbReference type="Proteomes" id="UP000653275">
    <property type="component" value="Unassembled WGS sequence"/>
</dbReference>
<reference evidence="2" key="1">
    <citation type="submission" date="2020-12" db="EMBL/GenBank/DDBJ databases">
        <title>Draft genome sequence of Enterobacter spp., Lelliottia spp. and Serratia spp. isolated from drinking water reservoirs and lakes.</title>
        <authorList>
            <person name="Reitter C."/>
            <person name="Neuhaus K."/>
            <person name="Huegler M."/>
        </authorList>
    </citation>
    <scope>NUCLEOTIDE SEQUENCE</scope>
    <source>
        <strain evidence="2">TZW15</strain>
    </source>
</reference>
<dbReference type="RefSeq" id="WP_174341718.1">
    <property type="nucleotide sequence ID" value="NZ_JAENMR010000017.1"/>
</dbReference>
<dbReference type="AlphaFoldDB" id="A0AAP2AIC2"/>
<keyword evidence="1" id="KW-0472">Membrane</keyword>
<name>A0AAP2AIC2_LELAM</name>
<proteinExistence type="predicted"/>
<keyword evidence="1" id="KW-0812">Transmembrane</keyword>
<sequence>MSVIKRTAEQFIHRILRARNIPESQWGGLVKKSGRGMILAGVATVVPLLLLDNISLPVTIVLQLCYVVLICVGVILAFENKTSYR</sequence>
<feature type="transmembrane region" description="Helical" evidence="1">
    <location>
        <begin position="36"/>
        <end position="54"/>
    </location>
</feature>
<accession>A0AAP2AIC2</accession>
<gene>
    <name evidence="2" type="ORF">I7V27_20910</name>
</gene>
<comment type="caution">
    <text evidence="2">The sequence shown here is derived from an EMBL/GenBank/DDBJ whole genome shotgun (WGS) entry which is preliminary data.</text>
</comment>
<dbReference type="EMBL" id="JAENMS010000016">
    <property type="protein sequence ID" value="MBL5936894.1"/>
    <property type="molecule type" value="Genomic_DNA"/>
</dbReference>
<protein>
    <submittedName>
        <fullName evidence="2">Uncharacterized protein</fullName>
    </submittedName>
</protein>
<evidence type="ECO:0000313" key="2">
    <source>
        <dbReference type="EMBL" id="MBL5936894.1"/>
    </source>
</evidence>
<organism evidence="2 3">
    <name type="scientific">Lelliottia amnigena</name>
    <name type="common">Enterobacter amnigenus</name>
    <dbReference type="NCBI Taxonomy" id="61646"/>
    <lineage>
        <taxon>Bacteria</taxon>
        <taxon>Pseudomonadati</taxon>
        <taxon>Pseudomonadota</taxon>
        <taxon>Gammaproteobacteria</taxon>
        <taxon>Enterobacterales</taxon>
        <taxon>Enterobacteriaceae</taxon>
        <taxon>Lelliottia</taxon>
    </lineage>
</organism>